<dbReference type="PANTHER" id="PTHR33018">
    <property type="entry name" value="OS10G0338966 PROTEIN-RELATED"/>
    <property type="match status" value="1"/>
</dbReference>
<dbReference type="AlphaFoldDB" id="Q8H352"/>
<dbReference type="InterPro" id="IPR038765">
    <property type="entry name" value="Papain-like_cys_pep_sf"/>
</dbReference>
<feature type="compositionally biased region" description="Pro residues" evidence="1">
    <location>
        <begin position="283"/>
        <end position="301"/>
    </location>
</feature>
<dbReference type="Proteomes" id="UP000000763">
    <property type="component" value="Chromosome 7"/>
</dbReference>
<evidence type="ECO:0000313" key="3">
    <source>
        <dbReference type="EMBL" id="BAC20869.1"/>
    </source>
</evidence>
<accession>Q8H352</accession>
<dbReference type="SUPFAM" id="SSF54001">
    <property type="entry name" value="Cysteine proteinases"/>
    <property type="match status" value="1"/>
</dbReference>
<dbReference type="Pfam" id="PF26133">
    <property type="entry name" value="DUF8039"/>
    <property type="match status" value="1"/>
</dbReference>
<protein>
    <recommendedName>
        <fullName evidence="2">DUF8039 domain-containing protein</fullName>
    </recommendedName>
</protein>
<reference evidence="4" key="2">
    <citation type="journal article" date="2008" name="Nucleic Acids Res.">
        <title>The rice annotation project database (RAP-DB): 2008 update.</title>
        <authorList>
            <consortium name="The rice annotation project (RAP)"/>
        </authorList>
    </citation>
    <scope>GENOME REANNOTATION</scope>
    <source>
        <strain evidence="4">cv. Nipponbare</strain>
    </source>
</reference>
<feature type="compositionally biased region" description="Low complexity" evidence="1">
    <location>
        <begin position="19"/>
        <end position="31"/>
    </location>
</feature>
<reference evidence="4" key="1">
    <citation type="journal article" date="2005" name="Nature">
        <title>The map-based sequence of the rice genome.</title>
        <authorList>
            <consortium name="International rice genome sequencing project (IRGSP)"/>
            <person name="Matsumoto T."/>
            <person name="Wu J."/>
            <person name="Kanamori H."/>
            <person name="Katayose Y."/>
            <person name="Fujisawa M."/>
            <person name="Namiki N."/>
            <person name="Mizuno H."/>
            <person name="Yamamoto K."/>
            <person name="Antonio B.A."/>
            <person name="Baba T."/>
            <person name="Sakata K."/>
            <person name="Nagamura Y."/>
            <person name="Aoki H."/>
            <person name="Arikawa K."/>
            <person name="Arita K."/>
            <person name="Bito T."/>
            <person name="Chiden Y."/>
            <person name="Fujitsuka N."/>
            <person name="Fukunaka R."/>
            <person name="Hamada M."/>
            <person name="Harada C."/>
            <person name="Hayashi A."/>
            <person name="Hijishita S."/>
            <person name="Honda M."/>
            <person name="Hosokawa S."/>
            <person name="Ichikawa Y."/>
            <person name="Idonuma A."/>
            <person name="Iijima M."/>
            <person name="Ikeda M."/>
            <person name="Ikeno M."/>
            <person name="Ito K."/>
            <person name="Ito S."/>
            <person name="Ito T."/>
            <person name="Ito Y."/>
            <person name="Ito Y."/>
            <person name="Iwabuchi A."/>
            <person name="Kamiya K."/>
            <person name="Karasawa W."/>
            <person name="Kurita K."/>
            <person name="Katagiri S."/>
            <person name="Kikuta A."/>
            <person name="Kobayashi H."/>
            <person name="Kobayashi N."/>
            <person name="Machita K."/>
            <person name="Maehara T."/>
            <person name="Masukawa M."/>
            <person name="Mizubayashi T."/>
            <person name="Mukai Y."/>
            <person name="Nagasaki H."/>
            <person name="Nagata Y."/>
            <person name="Naito S."/>
            <person name="Nakashima M."/>
            <person name="Nakama Y."/>
            <person name="Nakamichi Y."/>
            <person name="Nakamura M."/>
            <person name="Meguro A."/>
            <person name="Negishi M."/>
            <person name="Ohta I."/>
            <person name="Ohta T."/>
            <person name="Okamoto M."/>
            <person name="Ono N."/>
            <person name="Saji S."/>
            <person name="Sakaguchi M."/>
            <person name="Sakai K."/>
            <person name="Shibata M."/>
            <person name="Shimokawa T."/>
            <person name="Song J."/>
            <person name="Takazaki Y."/>
            <person name="Terasawa K."/>
            <person name="Tsugane M."/>
            <person name="Tsuji K."/>
            <person name="Ueda S."/>
            <person name="Waki K."/>
            <person name="Yamagata H."/>
            <person name="Yamamoto M."/>
            <person name="Yamamoto S."/>
            <person name="Yamane H."/>
            <person name="Yoshiki S."/>
            <person name="Yoshihara R."/>
            <person name="Yukawa K."/>
            <person name="Zhong H."/>
            <person name="Yano M."/>
            <person name="Yuan Q."/>
            <person name="Ouyang S."/>
            <person name="Liu J."/>
            <person name="Jones K.M."/>
            <person name="Gansberger K."/>
            <person name="Moffat K."/>
            <person name="Hill J."/>
            <person name="Bera J."/>
            <person name="Fadrosh D."/>
            <person name="Jin S."/>
            <person name="Johri S."/>
            <person name="Kim M."/>
            <person name="Overton L."/>
            <person name="Reardon M."/>
            <person name="Tsitrin T."/>
            <person name="Vuong H."/>
            <person name="Weaver B."/>
            <person name="Ciecko A."/>
            <person name="Tallon L."/>
            <person name="Jackson J."/>
            <person name="Pai G."/>
            <person name="Aken S.V."/>
            <person name="Utterback T."/>
            <person name="Reidmuller S."/>
            <person name="Feldblyum T."/>
            <person name="Hsiao J."/>
            <person name="Zismann V."/>
            <person name="Iobst S."/>
            <person name="de Vazeille A.R."/>
            <person name="Buell C.R."/>
            <person name="Ying K."/>
            <person name="Li Y."/>
            <person name="Lu T."/>
            <person name="Huang Y."/>
            <person name="Zhao Q."/>
            <person name="Feng Q."/>
            <person name="Zhang L."/>
            <person name="Zhu J."/>
            <person name="Weng Q."/>
            <person name="Mu J."/>
            <person name="Lu Y."/>
            <person name="Fan D."/>
            <person name="Liu Y."/>
            <person name="Guan J."/>
            <person name="Zhang Y."/>
            <person name="Yu S."/>
            <person name="Liu X."/>
            <person name="Zhang Y."/>
            <person name="Hong G."/>
            <person name="Han B."/>
            <person name="Choisne N."/>
            <person name="Demange N."/>
            <person name="Orjeda G."/>
            <person name="Samain S."/>
            <person name="Cattolico L."/>
            <person name="Pelletier E."/>
            <person name="Couloux A."/>
            <person name="Segurens B."/>
            <person name="Wincker P."/>
            <person name="D'Hont A."/>
            <person name="Scarpelli C."/>
            <person name="Weissenbach J."/>
            <person name="Salanoubat M."/>
            <person name="Quetier F."/>
            <person name="Yu Y."/>
            <person name="Kim H.R."/>
            <person name="Rambo T."/>
            <person name="Currie J."/>
            <person name="Collura K."/>
            <person name="Luo M."/>
            <person name="Yang T."/>
            <person name="Ammiraju J.S.S."/>
            <person name="Engler F."/>
            <person name="Soderlund C."/>
            <person name="Wing R.A."/>
            <person name="Palmer L.E."/>
            <person name="de la Bastide M."/>
            <person name="Spiegel L."/>
            <person name="Nascimento L."/>
            <person name="Zutavern T."/>
            <person name="O'Shaughnessy A."/>
            <person name="Dike S."/>
            <person name="Dedhia N."/>
            <person name="Preston R."/>
            <person name="Balija V."/>
            <person name="McCombie W.R."/>
            <person name="Chow T."/>
            <person name="Chen H."/>
            <person name="Chung M."/>
            <person name="Chen C."/>
            <person name="Shaw J."/>
            <person name="Wu H."/>
            <person name="Hsiao K."/>
            <person name="Chao Y."/>
            <person name="Chu M."/>
            <person name="Cheng C."/>
            <person name="Hour A."/>
            <person name="Lee P."/>
            <person name="Lin S."/>
            <person name="Lin Y."/>
            <person name="Liou J."/>
            <person name="Liu S."/>
            <person name="Hsing Y."/>
            <person name="Raghuvanshi S."/>
            <person name="Mohanty A."/>
            <person name="Bharti A.K."/>
            <person name="Gaur A."/>
            <person name="Gupta V."/>
            <person name="Kumar D."/>
            <person name="Ravi V."/>
            <person name="Vij S."/>
            <person name="Kapur A."/>
            <person name="Khurana P."/>
            <person name="Khurana P."/>
            <person name="Khurana J.P."/>
            <person name="Tyagi A.K."/>
            <person name="Gaikwad K."/>
            <person name="Singh A."/>
            <person name="Dalal V."/>
            <person name="Srivastava S."/>
            <person name="Dixit A."/>
            <person name="Pal A.K."/>
            <person name="Ghazi I.A."/>
            <person name="Yadav M."/>
            <person name="Pandit A."/>
            <person name="Bhargava A."/>
            <person name="Sureshbabu K."/>
            <person name="Batra K."/>
            <person name="Sharma T.R."/>
            <person name="Mohapatra T."/>
            <person name="Singh N.K."/>
            <person name="Messing J."/>
            <person name="Nelson A.B."/>
            <person name="Fuks G."/>
            <person name="Kavchok S."/>
            <person name="Keizer G."/>
            <person name="Linton E."/>
            <person name="Llaca V."/>
            <person name="Song R."/>
            <person name="Tanyolac B."/>
            <person name="Young S."/>
            <person name="Ho-Il K."/>
            <person name="Hahn J.H."/>
            <person name="Sangsakoo G."/>
            <person name="Vanavichit A."/>
            <person name="de Mattos Luiz.A.T."/>
            <person name="Zimmer P.D."/>
            <person name="Malone G."/>
            <person name="Dellagostin O."/>
            <person name="de Oliveira A.C."/>
            <person name="Bevan M."/>
            <person name="Bancroft I."/>
            <person name="Minx P."/>
            <person name="Cordum H."/>
            <person name="Wilson R."/>
            <person name="Cheng Z."/>
            <person name="Jin W."/>
            <person name="Jiang J."/>
            <person name="Leong S.A."/>
            <person name="Iwama H."/>
            <person name="Gojobori T."/>
            <person name="Itoh T."/>
            <person name="Niimura Y."/>
            <person name="Fujii Y."/>
            <person name="Habara T."/>
            <person name="Sakai H."/>
            <person name="Sato Y."/>
            <person name="Wilson G."/>
            <person name="Kumar K."/>
            <person name="McCouch S."/>
            <person name="Juretic N."/>
            <person name="Hoen D."/>
            <person name="Wright S."/>
            <person name="Bruskiewich R."/>
            <person name="Bureau T."/>
            <person name="Miyao A."/>
            <person name="Hirochika H."/>
            <person name="Nishikawa T."/>
            <person name="Kadowaki K."/>
            <person name="Sugiura M."/>
            <person name="Burr B."/>
            <person name="Sasaki T."/>
        </authorList>
    </citation>
    <scope>NUCLEOTIDE SEQUENCE [LARGE SCALE GENOMIC DNA]</scope>
    <source>
        <strain evidence="4">cv. Nipponbare</strain>
    </source>
</reference>
<gene>
    <name evidence="3" type="primary">OSJNBa0077F02.139</name>
</gene>
<feature type="region of interest" description="Disordered" evidence="1">
    <location>
        <begin position="1"/>
        <end position="48"/>
    </location>
</feature>
<evidence type="ECO:0000256" key="1">
    <source>
        <dbReference type="SAM" id="MobiDB-lite"/>
    </source>
</evidence>
<dbReference type="EMBL" id="AP005247">
    <property type="protein sequence ID" value="BAC20869.1"/>
    <property type="molecule type" value="Genomic_DNA"/>
</dbReference>
<feature type="region of interest" description="Disordered" evidence="1">
    <location>
        <begin position="276"/>
        <end position="342"/>
    </location>
</feature>
<organism evidence="3 4">
    <name type="scientific">Oryza sativa subsp. japonica</name>
    <name type="common">Rice</name>
    <dbReference type="NCBI Taxonomy" id="39947"/>
    <lineage>
        <taxon>Eukaryota</taxon>
        <taxon>Viridiplantae</taxon>
        <taxon>Streptophyta</taxon>
        <taxon>Embryophyta</taxon>
        <taxon>Tracheophyta</taxon>
        <taxon>Spermatophyta</taxon>
        <taxon>Magnoliopsida</taxon>
        <taxon>Liliopsida</taxon>
        <taxon>Poales</taxon>
        <taxon>Poaceae</taxon>
        <taxon>BOP clade</taxon>
        <taxon>Oryzoideae</taxon>
        <taxon>Oryzeae</taxon>
        <taxon>Oryzinae</taxon>
        <taxon>Oryza</taxon>
        <taxon>Oryza sativa</taxon>
    </lineage>
</organism>
<sequence length="696" mass="78706">MATRRRSKLSAVRVEPDSDTTTSGPPRTDTTMSGGACPKKKRGEKGRNLMPKETYYIAALDVDGKPVEPQHVRVKFSTACGALARLHGPLNVDEWKHVSIHIKNLMWEGLQEHRIYPPESEALGRKFALQTIAHRWRQWKSDMNTNYVQKNKTPFEEWGTISAIVQKEKTGEFVPRRQHDELTEALRTTEHSGRAGKTKEVASGLAIPGRQFHNSLIPADYVSVQVALVHGDQMSLELDIPTPEGIELLRDAVNQFILWHRRDIILTGQFMSMTPAPSVPNTSAPPAPPSPPICTTPPGSPLPQISPLRGPSPPPQQSYLAPPLDEHVPPPQPDTSKEQPKTCEARKLIPVMVSTYNKEKMAECETRMVLQSFKGRGGPLKPVGPDQYSDAQKSVVGLADKMQSWTSNEVPKEYEYGKPFLPFNLMCELPWPMRLMHEWYLRASAFKDGPNANFAFSFKDLHALFKMDKMDINLVDAQRTGTLIGYVNPTMVCETAHTVRISEDSAVLKNKTPQEKKDYIERMRKRKMAEVGNYLATSFLAHSDKRVIMVPYHFGEHYILFLVYPTDQTVVVLDPADYDKDAYMEFLCLLNLAHGRYKKRGGVISNLALRTYAIITCARCSGSMGDTIEFTDLPSIPYSASRFDQKTLINLCVDLCRFIRRDICNHLGEFHDPHSELATDPKFKNLREWERQHAMD</sequence>
<feature type="domain" description="DUF8039" evidence="2">
    <location>
        <begin position="195"/>
        <end position="266"/>
    </location>
</feature>
<evidence type="ECO:0000259" key="2">
    <source>
        <dbReference type="Pfam" id="PF26133"/>
    </source>
</evidence>
<evidence type="ECO:0000313" key="4">
    <source>
        <dbReference type="Proteomes" id="UP000000763"/>
    </source>
</evidence>
<dbReference type="InterPro" id="IPR058352">
    <property type="entry name" value="DUF8039"/>
</dbReference>
<proteinExistence type="predicted"/>
<name>Q8H352_ORYSJ</name>
<dbReference type="PANTHER" id="PTHR33018:SF19">
    <property type="entry name" value="OS12G0558775 PROTEIN"/>
    <property type="match status" value="1"/>
</dbReference>